<dbReference type="PANTHER" id="PTHR13923">
    <property type="entry name" value="SEC31-RELATED PROTEIN"/>
    <property type="match status" value="1"/>
</dbReference>
<protein>
    <submittedName>
        <fullName evidence="4">Protein transport protein S31</fullName>
    </submittedName>
</protein>
<accession>A0A9P6IUN9</accession>
<dbReference type="GO" id="GO:0030127">
    <property type="term" value="C:COPII vesicle coat"/>
    <property type="evidence" value="ECO:0007669"/>
    <property type="project" value="TreeGrafter"/>
</dbReference>
<evidence type="ECO:0000313" key="5">
    <source>
        <dbReference type="Proteomes" id="UP000749646"/>
    </source>
</evidence>
<dbReference type="GO" id="GO:0005198">
    <property type="term" value="F:structural molecule activity"/>
    <property type="evidence" value="ECO:0007669"/>
    <property type="project" value="TreeGrafter"/>
</dbReference>
<dbReference type="GO" id="GO:0007029">
    <property type="term" value="P:endoplasmic reticulum organization"/>
    <property type="evidence" value="ECO:0007669"/>
    <property type="project" value="TreeGrafter"/>
</dbReference>
<dbReference type="PANTHER" id="PTHR13923:SF11">
    <property type="entry name" value="SECRETORY 31, ISOFORM D"/>
    <property type="match status" value="1"/>
</dbReference>
<comment type="caution">
    <text evidence="4">The sequence shown here is derived from an EMBL/GenBank/DDBJ whole genome shotgun (WGS) entry which is preliminary data.</text>
</comment>
<dbReference type="GO" id="GO:0090110">
    <property type="term" value="P:COPII-coated vesicle cargo loading"/>
    <property type="evidence" value="ECO:0007669"/>
    <property type="project" value="TreeGrafter"/>
</dbReference>
<evidence type="ECO:0000256" key="3">
    <source>
        <dbReference type="ARBA" id="ARBA00022737"/>
    </source>
</evidence>
<gene>
    <name evidence="4" type="primary">SEC31_4</name>
    <name evidence="4" type="ORF">BGZ65_007924</name>
</gene>
<evidence type="ECO:0000313" key="4">
    <source>
        <dbReference type="EMBL" id="KAF9948649.1"/>
    </source>
</evidence>
<keyword evidence="3" id="KW-0677">Repeat</keyword>
<dbReference type="AlphaFoldDB" id="A0A9P6IUN9"/>
<dbReference type="InterPro" id="IPR040251">
    <property type="entry name" value="SEC31-like"/>
</dbReference>
<evidence type="ECO:0000256" key="2">
    <source>
        <dbReference type="ARBA" id="ARBA00022574"/>
    </source>
</evidence>
<reference evidence="4" key="1">
    <citation type="journal article" date="2020" name="Fungal Divers.">
        <title>Resolving the Mortierellaceae phylogeny through synthesis of multi-gene phylogenetics and phylogenomics.</title>
        <authorList>
            <person name="Vandepol N."/>
            <person name="Liber J."/>
            <person name="Desiro A."/>
            <person name="Na H."/>
            <person name="Kennedy M."/>
            <person name="Barry K."/>
            <person name="Grigoriev I.V."/>
            <person name="Miller A.N."/>
            <person name="O'Donnell K."/>
            <person name="Stajich J.E."/>
            <person name="Bonito G."/>
        </authorList>
    </citation>
    <scope>NUCLEOTIDE SEQUENCE</scope>
    <source>
        <strain evidence="4">MES-2147</strain>
    </source>
</reference>
<dbReference type="Gene3D" id="1.25.40.980">
    <property type="match status" value="1"/>
</dbReference>
<dbReference type="OrthoDB" id="542917at2759"/>
<name>A0A9P6IUN9_9FUNG</name>
<keyword evidence="1" id="KW-0813">Transport</keyword>
<keyword evidence="2" id="KW-0853">WD repeat</keyword>
<proteinExistence type="predicted"/>
<keyword evidence="5" id="KW-1185">Reference proteome</keyword>
<sequence length="118" mass="13533">LIVWQEIAVILCAFACPDELGKLHESPGKKQEQRWISNNQAGEPSDRVRCNAVLWYLAAENLKRFVAMWVKEQEDGIARGTYDQFSSKYEHDARSLQAFIEKVMIFLQAIDDVNFAIA</sequence>
<organism evidence="4 5">
    <name type="scientific">Modicella reniformis</name>
    <dbReference type="NCBI Taxonomy" id="1440133"/>
    <lineage>
        <taxon>Eukaryota</taxon>
        <taxon>Fungi</taxon>
        <taxon>Fungi incertae sedis</taxon>
        <taxon>Mucoromycota</taxon>
        <taxon>Mortierellomycotina</taxon>
        <taxon>Mortierellomycetes</taxon>
        <taxon>Mortierellales</taxon>
        <taxon>Mortierellaceae</taxon>
        <taxon>Modicella</taxon>
    </lineage>
</organism>
<evidence type="ECO:0000256" key="1">
    <source>
        <dbReference type="ARBA" id="ARBA00022448"/>
    </source>
</evidence>
<dbReference type="Proteomes" id="UP000749646">
    <property type="component" value="Unassembled WGS sequence"/>
</dbReference>
<feature type="non-terminal residue" evidence="4">
    <location>
        <position position="1"/>
    </location>
</feature>
<dbReference type="GO" id="GO:0070971">
    <property type="term" value="C:endoplasmic reticulum exit site"/>
    <property type="evidence" value="ECO:0007669"/>
    <property type="project" value="TreeGrafter"/>
</dbReference>
<dbReference type="EMBL" id="JAAAHW010007396">
    <property type="protein sequence ID" value="KAF9948649.1"/>
    <property type="molecule type" value="Genomic_DNA"/>
</dbReference>